<accession>A0A5C7H1E6</accession>
<evidence type="ECO:0000256" key="1">
    <source>
        <dbReference type="SAM" id="MobiDB-lite"/>
    </source>
</evidence>
<name>A0A5C7H1E6_9ROSI</name>
<dbReference type="OrthoDB" id="2148490at2759"/>
<sequence length="640" mass="69859">MAYRRSLSTRATLIARAYNNPSFSYIPRDHHDRDNRDSTLSRREVHNFIQQRSSFGRVSQFSLGSAFIRYMSTSVGEGGGSDKKIELMSNVADVVSDASITTQVNEVVIAAADSFFPVAALQHFIDAVHNFTGLNWCHQCFVIIMCVLQVKKKQMEQQMEEDKATDPEAVADCQKQMQKAHKENCTDTYRAFIRPTWVYIDYAVITDCFLVFDIFLVTSTNKQVSFMAKTFPDSFYLWPILIGQSVLIAAEIQIISQDDTDGFTTHIKTDSDVDHVVHNYDNDQQDTRGMSQNVAFVDNPDPKEVDNMQLLVLDEQSSQIERQFPVKENIPILVPQLSEEITIPIQIPLIVTTVLGEESRDHFVNDRDFTNSISTHLGSGNSGNPSNNFSRKDDKGGTGWTDVAKAGGAGIAARSDSTGASRSVGDAGTAARSMTDVAEVGDVGTVTGADGAEASCRAGSGGAATTIFVTVGVGTGCRRSGSSVSSSWVVGGRGTAAAMAYRRSLSARATVLIARAYNNPSFSYIPRDHHDQDNQDSTLSRREDHNFIQQRSSFGRVSQFSLGSAFIRYMSTSVGEGGGSDNKIELMSNVADVVSDATIATQVNELKLPLLLLILSFLLQLCSISLIRGTTLLALIGVHP</sequence>
<dbReference type="EMBL" id="VAHF01000011">
    <property type="protein sequence ID" value="TXG50661.1"/>
    <property type="molecule type" value="Genomic_DNA"/>
</dbReference>
<feature type="region of interest" description="Disordered" evidence="1">
    <location>
        <begin position="375"/>
        <end position="402"/>
    </location>
</feature>
<keyword evidence="3" id="KW-1185">Reference proteome</keyword>
<feature type="compositionally biased region" description="Low complexity" evidence="1">
    <location>
        <begin position="378"/>
        <end position="389"/>
    </location>
</feature>
<reference evidence="3" key="1">
    <citation type="journal article" date="2019" name="Gigascience">
        <title>De novo genome assembly of the endangered Acer yangbiense, a plant species with extremely small populations endemic to Yunnan Province, China.</title>
        <authorList>
            <person name="Yang J."/>
            <person name="Wariss H.M."/>
            <person name="Tao L."/>
            <person name="Zhang R."/>
            <person name="Yun Q."/>
            <person name="Hollingsworth P."/>
            <person name="Dao Z."/>
            <person name="Luo G."/>
            <person name="Guo H."/>
            <person name="Ma Y."/>
            <person name="Sun W."/>
        </authorList>
    </citation>
    <scope>NUCLEOTIDE SEQUENCE [LARGE SCALE GENOMIC DNA]</scope>
    <source>
        <strain evidence="3">cv. Malutang</strain>
    </source>
</reference>
<organism evidence="2 3">
    <name type="scientific">Acer yangbiense</name>
    <dbReference type="NCBI Taxonomy" id="1000413"/>
    <lineage>
        <taxon>Eukaryota</taxon>
        <taxon>Viridiplantae</taxon>
        <taxon>Streptophyta</taxon>
        <taxon>Embryophyta</taxon>
        <taxon>Tracheophyta</taxon>
        <taxon>Spermatophyta</taxon>
        <taxon>Magnoliopsida</taxon>
        <taxon>eudicotyledons</taxon>
        <taxon>Gunneridae</taxon>
        <taxon>Pentapetalae</taxon>
        <taxon>rosids</taxon>
        <taxon>malvids</taxon>
        <taxon>Sapindales</taxon>
        <taxon>Sapindaceae</taxon>
        <taxon>Hippocastanoideae</taxon>
        <taxon>Acereae</taxon>
        <taxon>Acer</taxon>
    </lineage>
</organism>
<comment type="caution">
    <text evidence="2">The sequence shown here is derived from an EMBL/GenBank/DDBJ whole genome shotgun (WGS) entry which is preliminary data.</text>
</comment>
<gene>
    <name evidence="2" type="ORF">EZV62_023185</name>
</gene>
<evidence type="ECO:0000313" key="3">
    <source>
        <dbReference type="Proteomes" id="UP000323000"/>
    </source>
</evidence>
<proteinExistence type="predicted"/>
<protein>
    <submittedName>
        <fullName evidence="2">Uncharacterized protein</fullName>
    </submittedName>
</protein>
<dbReference type="AlphaFoldDB" id="A0A5C7H1E6"/>
<dbReference type="Proteomes" id="UP000323000">
    <property type="component" value="Chromosome 11"/>
</dbReference>
<evidence type="ECO:0000313" key="2">
    <source>
        <dbReference type="EMBL" id="TXG50661.1"/>
    </source>
</evidence>